<protein>
    <submittedName>
        <fullName evidence="2">Uncharacterized protein</fullName>
    </submittedName>
</protein>
<dbReference type="EMBL" id="HG001729">
    <property type="protein sequence ID" value="CDF35363.1"/>
    <property type="molecule type" value="Genomic_DNA"/>
</dbReference>
<dbReference type="KEGG" id="ccp:CHC_T00003418001"/>
<keyword evidence="3" id="KW-1185">Reference proteome</keyword>
<feature type="compositionally biased region" description="Basic residues" evidence="1">
    <location>
        <begin position="210"/>
        <end position="238"/>
    </location>
</feature>
<evidence type="ECO:0000313" key="3">
    <source>
        <dbReference type="Proteomes" id="UP000012073"/>
    </source>
</evidence>
<name>R7QC40_CHOCR</name>
<evidence type="ECO:0000313" key="2">
    <source>
        <dbReference type="EMBL" id="CDF35363.1"/>
    </source>
</evidence>
<dbReference type="AlphaFoldDB" id="R7QC40"/>
<gene>
    <name evidence="2" type="ORF">CHC_T00003418001</name>
</gene>
<dbReference type="GeneID" id="17322894"/>
<evidence type="ECO:0000256" key="1">
    <source>
        <dbReference type="SAM" id="MobiDB-lite"/>
    </source>
</evidence>
<proteinExistence type="predicted"/>
<dbReference type="Proteomes" id="UP000012073">
    <property type="component" value="Unassembled WGS sequence"/>
</dbReference>
<organism evidence="2 3">
    <name type="scientific">Chondrus crispus</name>
    <name type="common">Carrageen Irish moss</name>
    <name type="synonym">Polymorpha crispa</name>
    <dbReference type="NCBI Taxonomy" id="2769"/>
    <lineage>
        <taxon>Eukaryota</taxon>
        <taxon>Rhodophyta</taxon>
        <taxon>Florideophyceae</taxon>
        <taxon>Rhodymeniophycidae</taxon>
        <taxon>Gigartinales</taxon>
        <taxon>Gigartinaceae</taxon>
        <taxon>Chondrus</taxon>
    </lineage>
</organism>
<dbReference type="Gramene" id="CDF35363">
    <property type="protein sequence ID" value="CDF35363"/>
    <property type="gene ID" value="CHC_T00003418001"/>
</dbReference>
<feature type="compositionally biased region" description="Basic and acidic residues" evidence="1">
    <location>
        <begin position="239"/>
        <end position="249"/>
    </location>
</feature>
<reference evidence="3" key="1">
    <citation type="journal article" date="2013" name="Proc. Natl. Acad. Sci. U.S.A.">
        <title>Genome structure and metabolic features in the red seaweed Chondrus crispus shed light on evolution of the Archaeplastida.</title>
        <authorList>
            <person name="Collen J."/>
            <person name="Porcel B."/>
            <person name="Carre W."/>
            <person name="Ball S.G."/>
            <person name="Chaparro C."/>
            <person name="Tonon T."/>
            <person name="Barbeyron T."/>
            <person name="Michel G."/>
            <person name="Noel B."/>
            <person name="Valentin K."/>
            <person name="Elias M."/>
            <person name="Artiguenave F."/>
            <person name="Arun A."/>
            <person name="Aury J.M."/>
            <person name="Barbosa-Neto J.F."/>
            <person name="Bothwell J.H."/>
            <person name="Bouget F.Y."/>
            <person name="Brillet L."/>
            <person name="Cabello-Hurtado F."/>
            <person name="Capella-Gutierrez S."/>
            <person name="Charrier B."/>
            <person name="Cladiere L."/>
            <person name="Cock J.M."/>
            <person name="Coelho S.M."/>
            <person name="Colleoni C."/>
            <person name="Czjzek M."/>
            <person name="Da Silva C."/>
            <person name="Delage L."/>
            <person name="Denoeud F."/>
            <person name="Deschamps P."/>
            <person name="Dittami S.M."/>
            <person name="Gabaldon T."/>
            <person name="Gachon C.M."/>
            <person name="Groisillier A."/>
            <person name="Herve C."/>
            <person name="Jabbari K."/>
            <person name="Katinka M."/>
            <person name="Kloareg B."/>
            <person name="Kowalczyk N."/>
            <person name="Labadie K."/>
            <person name="Leblanc C."/>
            <person name="Lopez P.J."/>
            <person name="McLachlan D.H."/>
            <person name="Meslet-Cladiere L."/>
            <person name="Moustafa A."/>
            <person name="Nehr Z."/>
            <person name="Nyvall Collen P."/>
            <person name="Panaud O."/>
            <person name="Partensky F."/>
            <person name="Poulain J."/>
            <person name="Rensing S.A."/>
            <person name="Rousvoal S."/>
            <person name="Samson G."/>
            <person name="Symeonidi A."/>
            <person name="Weissenbach J."/>
            <person name="Zambounis A."/>
            <person name="Wincker P."/>
            <person name="Boyen C."/>
        </authorList>
    </citation>
    <scope>NUCLEOTIDE SEQUENCE [LARGE SCALE GENOMIC DNA]</scope>
    <source>
        <strain evidence="3">cv. Stackhouse</strain>
    </source>
</reference>
<accession>R7QC40</accession>
<dbReference type="RefSeq" id="XP_005715182.1">
    <property type="nucleotide sequence ID" value="XM_005715125.1"/>
</dbReference>
<feature type="region of interest" description="Disordered" evidence="1">
    <location>
        <begin position="188"/>
        <end position="262"/>
    </location>
</feature>
<sequence>MQARSRDGGGGCVAALCDWRLGVPPTMRGCARRPLACPPCGSHCAPAYNAQSPPLRHTLARHLAPPTPALVPAPPARSHLHTPRFYFRFSTARTMPFALRPSYSLGTCPAHVPACPAAIHSVPPHPLSVPALYKSSSFPPPLASTPVAQPNLDLLHHAAIEKIFRPQTTPLVVYIATALASLVAKRPNTSHALRPRHETRPHGRPLPLRVPRRLGIIRRRRRVRKDAARPLRHPRTRRREGGVHAEGQRSRGRRHRGESQQD</sequence>